<evidence type="ECO:0000313" key="3">
    <source>
        <dbReference type="EMBL" id="KAJ0186092.1"/>
    </source>
</evidence>
<name>A0A9R1WUI9_LACSA</name>
<evidence type="ECO:0000256" key="1">
    <source>
        <dbReference type="SAM" id="MobiDB-lite"/>
    </source>
</evidence>
<reference evidence="3 4" key="1">
    <citation type="journal article" date="2017" name="Nat. Commun.">
        <title>Genome assembly with in vitro proximity ligation data and whole-genome triplication in lettuce.</title>
        <authorList>
            <person name="Reyes-Chin-Wo S."/>
            <person name="Wang Z."/>
            <person name="Yang X."/>
            <person name="Kozik A."/>
            <person name="Arikit S."/>
            <person name="Song C."/>
            <person name="Xia L."/>
            <person name="Froenicke L."/>
            <person name="Lavelle D.O."/>
            <person name="Truco M.J."/>
            <person name="Xia R."/>
            <person name="Zhu S."/>
            <person name="Xu C."/>
            <person name="Xu H."/>
            <person name="Xu X."/>
            <person name="Cox K."/>
            <person name="Korf I."/>
            <person name="Meyers B.C."/>
            <person name="Michelmore R.W."/>
        </authorList>
    </citation>
    <scope>NUCLEOTIDE SEQUENCE [LARGE SCALE GENOMIC DNA]</scope>
    <source>
        <strain evidence="4">cv. Salinas</strain>
        <tissue evidence="3">Seedlings</tissue>
    </source>
</reference>
<comment type="caution">
    <text evidence="3">The sequence shown here is derived from an EMBL/GenBank/DDBJ whole genome shotgun (WGS) entry which is preliminary data.</text>
</comment>
<sequence>MNKRKPNIKFFHMFVFRCNIKKNRVQIGKFSPKADEGIFLGYCLHVAAYRVLNKRTGVIEEGSDVTYDESYVRVLDPNHFGPQMVVPIDKMNQSSPANISTPVHGIEVDFESLFLTQSSTLESKNSQKQGETPLDGSILKGTLQSSQPSNTWFHEEPHSTGSTPSSSFTSTPSIEFKHATVEEEPPVSGRSKLFQDDVFEGTFSSVYPPRPKEQYETIFTPQILKETQLTKWTKDHPTEQIIGDTGSEVVTRLATKNEYLYASFISMIEAKGIKEAS</sequence>
<gene>
    <name evidence="3" type="ORF">LSAT_V11C900499560</name>
</gene>
<feature type="domain" description="Retroviral polymerase SH3-like" evidence="2">
    <location>
        <begin position="24"/>
        <end position="70"/>
    </location>
</feature>
<dbReference type="AlphaFoldDB" id="A0A9R1WUI9"/>
<dbReference type="Pfam" id="PF25597">
    <property type="entry name" value="SH3_retrovirus"/>
    <property type="match status" value="1"/>
</dbReference>
<accession>A0A9R1WUI9</accession>
<keyword evidence="4" id="KW-1185">Reference proteome</keyword>
<evidence type="ECO:0000313" key="4">
    <source>
        <dbReference type="Proteomes" id="UP000235145"/>
    </source>
</evidence>
<feature type="compositionally biased region" description="Low complexity" evidence="1">
    <location>
        <begin position="159"/>
        <end position="172"/>
    </location>
</feature>
<proteinExistence type="predicted"/>
<organism evidence="3 4">
    <name type="scientific">Lactuca sativa</name>
    <name type="common">Garden lettuce</name>
    <dbReference type="NCBI Taxonomy" id="4236"/>
    <lineage>
        <taxon>Eukaryota</taxon>
        <taxon>Viridiplantae</taxon>
        <taxon>Streptophyta</taxon>
        <taxon>Embryophyta</taxon>
        <taxon>Tracheophyta</taxon>
        <taxon>Spermatophyta</taxon>
        <taxon>Magnoliopsida</taxon>
        <taxon>eudicotyledons</taxon>
        <taxon>Gunneridae</taxon>
        <taxon>Pentapetalae</taxon>
        <taxon>asterids</taxon>
        <taxon>campanulids</taxon>
        <taxon>Asterales</taxon>
        <taxon>Asteraceae</taxon>
        <taxon>Cichorioideae</taxon>
        <taxon>Cichorieae</taxon>
        <taxon>Lactucinae</taxon>
        <taxon>Lactuca</taxon>
    </lineage>
</organism>
<feature type="region of interest" description="Disordered" evidence="1">
    <location>
        <begin position="121"/>
        <end position="172"/>
    </location>
</feature>
<evidence type="ECO:0000259" key="2">
    <source>
        <dbReference type="Pfam" id="PF25597"/>
    </source>
</evidence>
<protein>
    <recommendedName>
        <fullName evidence="2">Retroviral polymerase SH3-like domain-containing protein</fullName>
    </recommendedName>
</protein>
<dbReference type="InterPro" id="IPR057670">
    <property type="entry name" value="SH3_retrovirus"/>
</dbReference>
<dbReference type="EMBL" id="NBSK02000009">
    <property type="protein sequence ID" value="KAJ0186092.1"/>
    <property type="molecule type" value="Genomic_DNA"/>
</dbReference>
<dbReference type="Proteomes" id="UP000235145">
    <property type="component" value="Unassembled WGS sequence"/>
</dbReference>
<feature type="compositionally biased region" description="Polar residues" evidence="1">
    <location>
        <begin position="121"/>
        <end position="130"/>
    </location>
</feature>
<feature type="compositionally biased region" description="Polar residues" evidence="1">
    <location>
        <begin position="142"/>
        <end position="152"/>
    </location>
</feature>